<organism evidence="4 5">
    <name type="scientific">Sinorhizobium americanum</name>
    <dbReference type="NCBI Taxonomy" id="194963"/>
    <lineage>
        <taxon>Bacteria</taxon>
        <taxon>Pseudomonadati</taxon>
        <taxon>Pseudomonadota</taxon>
        <taxon>Alphaproteobacteria</taxon>
        <taxon>Hyphomicrobiales</taxon>
        <taxon>Rhizobiaceae</taxon>
        <taxon>Sinorhizobium/Ensifer group</taxon>
        <taxon>Sinorhizobium</taxon>
    </lineage>
</organism>
<dbReference type="InterPro" id="IPR050093">
    <property type="entry name" value="ABC_SmlMolc_Importer"/>
</dbReference>
<dbReference type="GO" id="GO:0005524">
    <property type="term" value="F:ATP binding"/>
    <property type="evidence" value="ECO:0007669"/>
    <property type="project" value="UniProtKB-KW"/>
</dbReference>
<dbReference type="Gene3D" id="3.40.50.300">
    <property type="entry name" value="P-loop containing nucleotide triphosphate hydrolases"/>
    <property type="match status" value="1"/>
</dbReference>
<accession>A0A1L3LH30</accession>
<reference evidence="4 5" key="1">
    <citation type="submission" date="2015-10" db="EMBL/GenBank/DDBJ databases">
        <title>Genomic differences between typical nodule nitrogen-fixing rhizobial strains and those coming from bean seeds.</title>
        <authorList>
            <person name="Peralta H."/>
            <person name="Aguilar-Vera A."/>
            <person name="Diaz R."/>
            <person name="Mora Y."/>
            <person name="Martinez-Batallar G."/>
            <person name="Salazar E."/>
            <person name="Vargas-Lagunas C."/>
            <person name="Encarnacion S."/>
            <person name="Girard L."/>
            <person name="Mora J."/>
        </authorList>
    </citation>
    <scope>NUCLEOTIDE SEQUENCE [LARGE SCALE GENOMIC DNA]</scope>
    <source>
        <strain evidence="4 5">CFNEI 73</strain>
    </source>
</reference>
<dbReference type="SMART" id="SM00382">
    <property type="entry name" value="AAA"/>
    <property type="match status" value="1"/>
</dbReference>
<dbReference type="PANTHER" id="PTHR42781:SF4">
    <property type="entry name" value="SPERMIDINE_PUTRESCINE IMPORT ATP-BINDING PROTEIN POTA"/>
    <property type="match status" value="1"/>
</dbReference>
<proteinExistence type="predicted"/>
<keyword evidence="1" id="KW-0813">Transport</keyword>
<dbReference type="InterPro" id="IPR003439">
    <property type="entry name" value="ABC_transporter-like_ATP-bd"/>
</dbReference>
<keyword evidence="3 4" id="KW-0067">ATP-binding</keyword>
<evidence type="ECO:0000256" key="3">
    <source>
        <dbReference type="ARBA" id="ARBA00022840"/>
    </source>
</evidence>
<dbReference type="Pfam" id="PF00005">
    <property type="entry name" value="ABC_tran"/>
    <property type="match status" value="1"/>
</dbReference>
<dbReference type="InterPro" id="IPR003593">
    <property type="entry name" value="AAA+_ATPase"/>
</dbReference>
<dbReference type="GO" id="GO:0016887">
    <property type="term" value="F:ATP hydrolysis activity"/>
    <property type="evidence" value="ECO:0007669"/>
    <property type="project" value="InterPro"/>
</dbReference>
<dbReference type="STRING" id="194963.SAMCFNEI73_Ch0068"/>
<keyword evidence="2" id="KW-0547">Nucleotide-binding</keyword>
<evidence type="ECO:0000256" key="1">
    <source>
        <dbReference type="ARBA" id="ARBA00022448"/>
    </source>
</evidence>
<evidence type="ECO:0000256" key="2">
    <source>
        <dbReference type="ARBA" id="ARBA00022741"/>
    </source>
</evidence>
<sequence length="221" mass="23332">MLEIPETRPLTLSDVTIRLAERTLLAVSATVMPGEVLTIMGPSGSGKSALLAFAGGFLDPAFDASGRLLIGKEDLTNVAANRRHAGILFQDPLLFPHLSVGGNILFAVPPSVRGRETRHALAERALAEVGLAGFFDRDPETLSGGQKARVALQRVLVSAPHFLLLDEPFSKLDTALRQQMRELVFSRARAAGLPAILVTHDSADAEAAGGAVIEIGGEAKP</sequence>
<dbReference type="PANTHER" id="PTHR42781">
    <property type="entry name" value="SPERMIDINE/PUTRESCINE IMPORT ATP-BINDING PROTEIN POTA"/>
    <property type="match status" value="1"/>
</dbReference>
<evidence type="ECO:0000313" key="4">
    <source>
        <dbReference type="EMBL" id="APG89410.1"/>
    </source>
</evidence>
<dbReference type="PROSITE" id="PS50893">
    <property type="entry name" value="ABC_TRANSPORTER_2"/>
    <property type="match status" value="1"/>
</dbReference>
<dbReference type="EMBL" id="CP013107">
    <property type="protein sequence ID" value="APG89410.1"/>
    <property type="molecule type" value="Genomic_DNA"/>
</dbReference>
<gene>
    <name evidence="4" type="ORF">SAMCFNEI73_Ch0068</name>
</gene>
<dbReference type="RefSeq" id="WP_037390546.1">
    <property type="nucleotide sequence ID" value="NZ_CP013107.1"/>
</dbReference>
<dbReference type="Proteomes" id="UP000182306">
    <property type="component" value="Chromosome"/>
</dbReference>
<name>A0A1L3LH30_9HYPH</name>
<dbReference type="KEGG" id="same:SAMCFNEI73_Ch0068"/>
<dbReference type="AlphaFoldDB" id="A0A1L3LH30"/>
<evidence type="ECO:0000313" key="5">
    <source>
        <dbReference type="Proteomes" id="UP000182306"/>
    </source>
</evidence>
<protein>
    <submittedName>
        <fullName evidence="4">ABC transporter ATP-binding protein YnjD</fullName>
    </submittedName>
</protein>
<dbReference type="OrthoDB" id="9802264at2"/>
<dbReference type="InterPro" id="IPR027417">
    <property type="entry name" value="P-loop_NTPase"/>
</dbReference>
<keyword evidence="5" id="KW-1185">Reference proteome</keyword>
<dbReference type="SUPFAM" id="SSF52540">
    <property type="entry name" value="P-loop containing nucleoside triphosphate hydrolases"/>
    <property type="match status" value="1"/>
</dbReference>